<sequence>MNRFIQRTLFLSLVIILIQACNSDDTGGPDLEVGSTFTQPQILSQTIIQNPSGFSPLASSLIMSTSIPTRATIRVVGKNGASSDVVKEFPGFRTGHNLDILGLYGGYNNTIELTLHDESGNDLGTSAINLETAPLLADLPANIVINTNKAAKKEGMTLVSYFGHNGNQNPQRPFIFDEFGDIRWYLTFETSNVLNNLFYDNGIERLANGNWYFGDRSSGRIYEVNMLGETIDTWDFPGYSFHHQVLEKPNGNFIVTVNKNGLSTVEDHIIEIDRRTKQIVNEWDFRQSLEQTRFAMTQDQVDWFHINAVEYDGSDNTIIVSGRTQGLVKVNDQNEVVWIMAPHEDWGTAGNGVDLNTKLLTPLNSAGQTITNQSILDGFTNDPSFEWNWYQHAPQVLPNGDIMLFDNGDNRNFSGTGSYSRAVQYKVDQTNMTIQQIWQYGKERGRPTYSRIVSDIDYDPMTNHVFFSPGAVINNGNYGKVVELNYSTKEVLFEATIFPPIAVFNITFHRTERLSLYPPDN</sequence>
<evidence type="ECO:0000313" key="3">
    <source>
        <dbReference type="EMBL" id="OEK04209.1"/>
    </source>
</evidence>
<protein>
    <recommendedName>
        <fullName evidence="2">Arylsulfotransferase N-terminal domain-containing protein</fullName>
    </recommendedName>
</protein>
<evidence type="ECO:0000313" key="4">
    <source>
        <dbReference type="Proteomes" id="UP000095552"/>
    </source>
</evidence>
<evidence type="ECO:0000259" key="2">
    <source>
        <dbReference type="Pfam" id="PF17425"/>
    </source>
</evidence>
<dbReference type="InterPro" id="IPR010262">
    <property type="entry name" value="Arylsulfotransferase_bact"/>
</dbReference>
<dbReference type="Gene3D" id="2.60.40.3100">
    <property type="entry name" value="Arylsulphate sulphotransferase monomer, N-terminal domain"/>
    <property type="match status" value="1"/>
</dbReference>
<dbReference type="SUPFAM" id="SSF75011">
    <property type="entry name" value="3-carboxy-cis,cis-mucoante lactonizing enzyme"/>
    <property type="match status" value="1"/>
</dbReference>
<dbReference type="Pfam" id="PF17425">
    <property type="entry name" value="Arylsulfotran_N"/>
    <property type="match status" value="1"/>
</dbReference>
<name>A0A1E5SYL0_9BACT</name>
<organism evidence="3 4">
    <name type="scientific">Roseivirga misakiensis</name>
    <dbReference type="NCBI Taxonomy" id="1563681"/>
    <lineage>
        <taxon>Bacteria</taxon>
        <taxon>Pseudomonadati</taxon>
        <taxon>Bacteroidota</taxon>
        <taxon>Cytophagia</taxon>
        <taxon>Cytophagales</taxon>
        <taxon>Roseivirgaceae</taxon>
        <taxon>Roseivirga</taxon>
    </lineage>
</organism>
<dbReference type="PANTHER" id="PTHR35340:SF10">
    <property type="entry name" value="CYTOPLASMIC PROTEIN"/>
    <property type="match status" value="1"/>
</dbReference>
<dbReference type="InterPro" id="IPR035391">
    <property type="entry name" value="Arylsulfotran_N"/>
</dbReference>
<gene>
    <name evidence="3" type="ORF">BFP71_12050</name>
</gene>
<dbReference type="STRING" id="1563681.BFP71_12050"/>
<dbReference type="OrthoDB" id="304912at2"/>
<reference evidence="3 4" key="1">
    <citation type="submission" date="2016-08" db="EMBL/GenBank/DDBJ databases">
        <title>Draft genome of Fabibacter sp. strain SK-8.</title>
        <authorList>
            <person name="Wong S.-K."/>
            <person name="Hamasaki K."/>
            <person name="Yoshizawa S."/>
        </authorList>
    </citation>
    <scope>NUCLEOTIDE SEQUENCE [LARGE SCALE GENOMIC DNA]</scope>
    <source>
        <strain evidence="3 4">SK-8</strain>
    </source>
</reference>
<dbReference type="InterPro" id="IPR038477">
    <property type="entry name" value="ASST_N_sf"/>
</dbReference>
<dbReference type="InterPro" id="IPR053143">
    <property type="entry name" value="Arylsulfate_ST"/>
</dbReference>
<dbReference type="AlphaFoldDB" id="A0A1E5SYL0"/>
<proteinExistence type="predicted"/>
<keyword evidence="4" id="KW-1185">Reference proteome</keyword>
<dbReference type="PROSITE" id="PS51257">
    <property type="entry name" value="PROKAR_LIPOPROTEIN"/>
    <property type="match status" value="1"/>
</dbReference>
<dbReference type="EMBL" id="MDGQ01000005">
    <property type="protein sequence ID" value="OEK04209.1"/>
    <property type="molecule type" value="Genomic_DNA"/>
</dbReference>
<keyword evidence="1" id="KW-0732">Signal</keyword>
<feature type="domain" description="Arylsulfotransferase N-terminal" evidence="2">
    <location>
        <begin position="47"/>
        <end position="132"/>
    </location>
</feature>
<accession>A0A1E5SYL0</accession>
<dbReference type="PANTHER" id="PTHR35340">
    <property type="entry name" value="PQQ ENZYME REPEAT PROTEIN-RELATED"/>
    <property type="match status" value="1"/>
</dbReference>
<evidence type="ECO:0000256" key="1">
    <source>
        <dbReference type="SAM" id="SignalP"/>
    </source>
</evidence>
<comment type="caution">
    <text evidence="3">The sequence shown here is derived from an EMBL/GenBank/DDBJ whole genome shotgun (WGS) entry which is preliminary data.</text>
</comment>
<dbReference type="Pfam" id="PF05935">
    <property type="entry name" value="Arylsulfotrans"/>
    <property type="match status" value="1"/>
</dbReference>
<dbReference type="GO" id="GO:0004062">
    <property type="term" value="F:aryl sulfotransferase activity"/>
    <property type="evidence" value="ECO:0007669"/>
    <property type="project" value="InterPro"/>
</dbReference>
<dbReference type="Proteomes" id="UP000095552">
    <property type="component" value="Unassembled WGS sequence"/>
</dbReference>
<feature type="chain" id="PRO_5009185695" description="Arylsulfotransferase N-terminal domain-containing protein" evidence="1">
    <location>
        <begin position="24"/>
        <end position="521"/>
    </location>
</feature>
<dbReference type="RefSeq" id="WP_069835714.1">
    <property type="nucleotide sequence ID" value="NZ_MDGQ01000005.1"/>
</dbReference>
<feature type="signal peptide" evidence="1">
    <location>
        <begin position="1"/>
        <end position="23"/>
    </location>
</feature>